<evidence type="ECO:0000313" key="10">
    <source>
        <dbReference type="EMBL" id="TKR90877.1"/>
    </source>
</evidence>
<accession>A0A4U5P3M5</accession>
<keyword evidence="3 7" id="KW-0732">Signal</keyword>
<keyword evidence="2 6" id="KW-0812">Transmembrane</keyword>
<dbReference type="GO" id="GO:0016020">
    <property type="term" value="C:membrane"/>
    <property type="evidence" value="ECO:0007669"/>
    <property type="project" value="UniProtKB-SubCell"/>
</dbReference>
<name>A0A4U5P3M5_POPAL</name>
<organism evidence="10">
    <name type="scientific">Populus alba</name>
    <name type="common">White poplar</name>
    <dbReference type="NCBI Taxonomy" id="43335"/>
    <lineage>
        <taxon>Eukaryota</taxon>
        <taxon>Viridiplantae</taxon>
        <taxon>Streptophyta</taxon>
        <taxon>Embryophyta</taxon>
        <taxon>Tracheophyta</taxon>
        <taxon>Spermatophyta</taxon>
        <taxon>Magnoliopsida</taxon>
        <taxon>eudicotyledons</taxon>
        <taxon>Gunneridae</taxon>
        <taxon>Pentapetalae</taxon>
        <taxon>rosids</taxon>
        <taxon>fabids</taxon>
        <taxon>Malpighiales</taxon>
        <taxon>Salicaceae</taxon>
        <taxon>Saliceae</taxon>
        <taxon>Populus</taxon>
    </lineage>
</organism>
<evidence type="ECO:0000256" key="6">
    <source>
        <dbReference type="SAM" id="Phobius"/>
    </source>
</evidence>
<feature type="transmembrane region" description="Helical" evidence="6">
    <location>
        <begin position="324"/>
        <end position="348"/>
    </location>
</feature>
<dbReference type="PANTHER" id="PTHR21229">
    <property type="entry name" value="LUNG SEVEN TRANSMEMBRANE RECEPTOR"/>
    <property type="match status" value="1"/>
</dbReference>
<keyword evidence="4 6" id="KW-1133">Transmembrane helix</keyword>
<evidence type="ECO:0000256" key="4">
    <source>
        <dbReference type="ARBA" id="ARBA00022989"/>
    </source>
</evidence>
<dbReference type="InterPro" id="IPR009637">
    <property type="entry name" value="GPR107/GPR108-like"/>
</dbReference>
<dbReference type="EMBL" id="RCHU01000838">
    <property type="protein sequence ID" value="TKR90877.1"/>
    <property type="molecule type" value="Genomic_DNA"/>
</dbReference>
<comment type="subcellular location">
    <subcellularLocation>
        <location evidence="1">Membrane</location>
        <topology evidence="1">Multi-pass membrane protein</topology>
    </subcellularLocation>
</comment>
<feature type="transmembrane region" description="Helical" evidence="6">
    <location>
        <begin position="192"/>
        <end position="211"/>
    </location>
</feature>
<evidence type="ECO:0000259" key="9">
    <source>
        <dbReference type="Pfam" id="PF21904"/>
    </source>
</evidence>
<dbReference type="Pfam" id="PF21904">
    <property type="entry name" value="CAND6-7_N"/>
    <property type="match status" value="1"/>
</dbReference>
<evidence type="ECO:0000256" key="2">
    <source>
        <dbReference type="ARBA" id="ARBA00022692"/>
    </source>
</evidence>
<feature type="signal peptide" evidence="7">
    <location>
        <begin position="1"/>
        <end position="36"/>
    </location>
</feature>
<feature type="transmembrane region" description="Helical" evidence="6">
    <location>
        <begin position="368"/>
        <end position="384"/>
    </location>
</feature>
<dbReference type="PANTHER" id="PTHR21229:SF21">
    <property type="entry name" value="OS04G0508600 PROTEIN"/>
    <property type="match status" value="1"/>
</dbReference>
<feature type="chain" id="PRO_5020202359" description="Protein GPR107-like" evidence="7">
    <location>
        <begin position="37"/>
        <end position="475"/>
    </location>
</feature>
<dbReference type="AlphaFoldDB" id="A0A4U5P3M5"/>
<sequence length="475" mass="54726">MRFYKSSKNLHHHHHPTLLLILYALFLTSSIPFASSEIKDTYILYDSRPIIMFEQFGFTEGGQVAISIKDVSWKSRSRKAELNPSSMGFFLARDSSFSTIFMNDSQKSKDESFCVLSSRYVKLLFNFNDLSRNTSACNGSASIDEADEYSLVFGNCQPEFEVSMDVHTEMYNLQDGVKNFLPIGQTFLPKNFLSMFLIYTCFFGIWSFVCFKQRPTVDMIHLIMGALLFVKALKMICASEDKMYVSRTGTPHGWDVAFYIFGFFKGIMLFTVIILIGTGWSFLKPYLQEREKNVLMIVIPLQVLENIAYVVISETGPATKDWWTWNQIFLLIDVICCCAVFFPIVWSIRNLKEASKSDGKAARNLQKLTLFKNFYICLVMYLYFTRVVVSSMEGILDYRYEGFTYVLSEGASLAFYVFIFYNFQPTERNPYLVIDEQEELAAEQVIEVLLGRGFSPLFVAFDPFLRQCKGDKFVS</sequence>
<evidence type="ECO:0000256" key="5">
    <source>
        <dbReference type="ARBA" id="ARBA00023136"/>
    </source>
</evidence>
<evidence type="ECO:0000259" key="8">
    <source>
        <dbReference type="Pfam" id="PF06814"/>
    </source>
</evidence>
<feature type="transmembrane region" description="Helical" evidence="6">
    <location>
        <begin position="256"/>
        <end position="282"/>
    </location>
</feature>
<evidence type="ECO:0008006" key="11">
    <source>
        <dbReference type="Google" id="ProtNLM"/>
    </source>
</evidence>
<comment type="caution">
    <text evidence="10">The sequence shown here is derived from an EMBL/GenBank/DDBJ whole genome shotgun (WGS) entry which is preliminary data.</text>
</comment>
<dbReference type="GO" id="GO:0005794">
    <property type="term" value="C:Golgi apparatus"/>
    <property type="evidence" value="ECO:0007669"/>
    <property type="project" value="TreeGrafter"/>
</dbReference>
<dbReference type="InterPro" id="IPR054103">
    <property type="entry name" value="CAND6-7_N"/>
</dbReference>
<feature type="transmembrane region" description="Helical" evidence="6">
    <location>
        <begin position="404"/>
        <end position="423"/>
    </location>
</feature>
<keyword evidence="5 6" id="KW-0472">Membrane</keyword>
<feature type="transmembrane region" description="Helical" evidence="6">
    <location>
        <begin position="218"/>
        <end position="236"/>
    </location>
</feature>
<evidence type="ECO:0000256" key="7">
    <source>
        <dbReference type="SAM" id="SignalP"/>
    </source>
</evidence>
<dbReference type="InterPro" id="IPR053937">
    <property type="entry name" value="GOST_TM"/>
</dbReference>
<gene>
    <name evidence="10" type="ORF">D5086_0000229630</name>
</gene>
<feature type="domain" description="GOST seven transmembrane" evidence="8">
    <location>
        <begin position="192"/>
        <end position="430"/>
    </location>
</feature>
<reference evidence="10" key="1">
    <citation type="submission" date="2018-10" db="EMBL/GenBank/DDBJ databases">
        <title>Population genomic analysis revealed the cold adaptation of white poplar.</title>
        <authorList>
            <person name="Liu Y.-J."/>
        </authorList>
    </citation>
    <scope>NUCLEOTIDE SEQUENCE [LARGE SCALE GENOMIC DNA]</scope>
    <source>
        <strain evidence="10">PAL-ZL1</strain>
    </source>
</reference>
<feature type="domain" description="CAND6/7 N-terminal" evidence="9">
    <location>
        <begin position="42"/>
        <end position="172"/>
    </location>
</feature>
<evidence type="ECO:0000256" key="1">
    <source>
        <dbReference type="ARBA" id="ARBA00004141"/>
    </source>
</evidence>
<proteinExistence type="predicted"/>
<dbReference type="Pfam" id="PF06814">
    <property type="entry name" value="GOST_TM"/>
    <property type="match status" value="1"/>
</dbReference>
<evidence type="ECO:0000256" key="3">
    <source>
        <dbReference type="ARBA" id="ARBA00022729"/>
    </source>
</evidence>
<protein>
    <recommendedName>
        <fullName evidence="11">Protein GPR107-like</fullName>
    </recommendedName>
</protein>